<keyword evidence="1" id="KW-0378">Hydrolase</keyword>
<keyword evidence="1" id="KW-0326">Glycosidase</keyword>
<proteinExistence type="predicted"/>
<dbReference type="PATRIC" id="fig|1675527.3.peg.1839"/>
<evidence type="ECO:0000313" key="2">
    <source>
        <dbReference type="Proteomes" id="UP000037178"/>
    </source>
</evidence>
<accession>A0A0J9E4P1</accession>
<dbReference type="InterPro" id="IPR052891">
    <property type="entry name" value="DNA-3mA_glycosylase"/>
</dbReference>
<dbReference type="AlphaFoldDB" id="A0A0J9E4P1"/>
<organism evidence="1 2">
    <name type="scientific">Candidatus Rhodobacter oscarellae</name>
    <dbReference type="NCBI Taxonomy" id="1675527"/>
    <lineage>
        <taxon>Bacteria</taxon>
        <taxon>Pseudomonadati</taxon>
        <taxon>Pseudomonadota</taxon>
        <taxon>Alphaproteobacteria</taxon>
        <taxon>Rhodobacterales</taxon>
        <taxon>Rhodobacter group</taxon>
        <taxon>Rhodobacter</taxon>
    </lineage>
</organism>
<comment type="caution">
    <text evidence="1">The sequence shown here is derived from an EMBL/GenBank/DDBJ whole genome shotgun (WGS) entry which is preliminary data.</text>
</comment>
<protein>
    <submittedName>
        <fullName evidence="1">DNA-3-methyladenine glycosylase</fullName>
        <ecNumber evidence="1">3.2.2.20</ecNumber>
    </submittedName>
</protein>
<dbReference type="EC" id="3.2.2.20" evidence="1"/>
<dbReference type="GO" id="GO:0008725">
    <property type="term" value="F:DNA-3-methyladenine glycosylase activity"/>
    <property type="evidence" value="ECO:0007669"/>
    <property type="project" value="UniProtKB-EC"/>
</dbReference>
<dbReference type="PANTHER" id="PTHR30037:SF3">
    <property type="entry name" value="BLR0857 PROTEIN"/>
    <property type="match status" value="1"/>
</dbReference>
<dbReference type="GO" id="GO:0006284">
    <property type="term" value="P:base-excision repair"/>
    <property type="evidence" value="ECO:0007669"/>
    <property type="project" value="InterPro"/>
</dbReference>
<dbReference type="Gene3D" id="1.10.340.30">
    <property type="entry name" value="Hypothetical protein, domain 2"/>
    <property type="match status" value="1"/>
</dbReference>
<dbReference type="SUPFAM" id="SSF48150">
    <property type="entry name" value="DNA-glycosylase"/>
    <property type="match status" value="1"/>
</dbReference>
<reference evidence="1 2" key="1">
    <citation type="submission" date="2015-06" db="EMBL/GenBank/DDBJ databases">
        <title>Draft genome sequence of an Alphaproteobacteria species associated to the Mediterranean sponge Oscarella lobularis.</title>
        <authorList>
            <person name="Jourda C."/>
            <person name="Santini S."/>
            <person name="Claverie J.-M."/>
        </authorList>
    </citation>
    <scope>NUCLEOTIDE SEQUENCE [LARGE SCALE GENOMIC DNA]</scope>
    <source>
        <strain evidence="1">IGS</strain>
    </source>
</reference>
<name>A0A0J9E4P1_9RHOB</name>
<dbReference type="Proteomes" id="UP000037178">
    <property type="component" value="Unassembled WGS sequence"/>
</dbReference>
<dbReference type="InterPro" id="IPR005019">
    <property type="entry name" value="Adenine_glyco"/>
</dbReference>
<sequence>MRSFDEIYDMAQHRQDGAEALEARLVAPREPSELAQIGDDRWLAQISKSIYSARFSHALIDRVWGDFEEAFHAFDIEACALMDDAQLDRMAEDKRLWRRGTQPHAVRDNAVMMLNLAEEYGTAAEFFADWPSDDFVGLLHLLKKNGRRLLGLHAQRAMREMGVDGFILDHHLRARLITERVIDANPKTRAEMQDVQDALNIWSAQSGRSISEVSQVCALSINSHFRGRQTPWKRFHKGRQSTIWMEKKAQAQRRRHAAASA</sequence>
<evidence type="ECO:0000313" key="1">
    <source>
        <dbReference type="EMBL" id="KMW56789.1"/>
    </source>
</evidence>
<keyword evidence="2" id="KW-1185">Reference proteome</keyword>
<dbReference type="PANTHER" id="PTHR30037">
    <property type="entry name" value="DNA-3-METHYLADENINE GLYCOSYLASE 1"/>
    <property type="match status" value="1"/>
</dbReference>
<dbReference type="RefSeq" id="WP_152912433.1">
    <property type="nucleotide sequence ID" value="NZ_LFTY01000002.1"/>
</dbReference>
<dbReference type="EMBL" id="LFTY01000002">
    <property type="protein sequence ID" value="KMW56789.1"/>
    <property type="molecule type" value="Genomic_DNA"/>
</dbReference>
<dbReference type="OrthoDB" id="9795156at2"/>
<gene>
    <name evidence="1" type="ORF">AIOL_001745</name>
</gene>
<dbReference type="InterPro" id="IPR011257">
    <property type="entry name" value="DNA_glycosylase"/>
</dbReference>
<dbReference type="Pfam" id="PF03352">
    <property type="entry name" value="Adenine_glyco"/>
    <property type="match status" value="1"/>
</dbReference>
<dbReference type="STRING" id="1675527.AIOL_001745"/>